<dbReference type="Gene3D" id="3.10.450.50">
    <property type="match status" value="1"/>
</dbReference>
<gene>
    <name evidence="1" type="ORF">K6M89_25660</name>
</gene>
<organism evidence="1 2">
    <name type="scientific">Rhizobium croatiense</name>
    <dbReference type="NCBI Taxonomy" id="2867516"/>
    <lineage>
        <taxon>Bacteria</taxon>
        <taxon>Pseudomonadati</taxon>
        <taxon>Pseudomonadota</taxon>
        <taxon>Alphaproteobacteria</taxon>
        <taxon>Hyphomicrobiales</taxon>
        <taxon>Rhizobiaceae</taxon>
        <taxon>Rhizobium/Agrobacterium group</taxon>
        <taxon>Rhizobium</taxon>
    </lineage>
</organism>
<dbReference type="InterPro" id="IPR009959">
    <property type="entry name" value="Cyclase_SnoaL-like"/>
</dbReference>
<dbReference type="SUPFAM" id="SSF54427">
    <property type="entry name" value="NTF2-like"/>
    <property type="match status" value="1"/>
</dbReference>
<dbReference type="Pfam" id="PF07366">
    <property type="entry name" value="SnoaL"/>
    <property type="match status" value="1"/>
</dbReference>
<accession>A0ABS7M789</accession>
<keyword evidence="2" id="KW-1185">Reference proteome</keyword>
<comment type="caution">
    <text evidence="1">The sequence shown here is derived from an EMBL/GenBank/DDBJ whole genome shotgun (WGS) entry which is preliminary data.</text>
</comment>
<proteinExistence type="predicted"/>
<dbReference type="InterPro" id="IPR032710">
    <property type="entry name" value="NTF2-like_dom_sf"/>
</dbReference>
<protein>
    <submittedName>
        <fullName evidence="1">Ester cyclase</fullName>
    </submittedName>
</protein>
<dbReference type="RefSeq" id="WP_222141450.1">
    <property type="nucleotide sequence ID" value="NZ_JAILYJ010000019.1"/>
</dbReference>
<sequence>MTSPLSELYQEYIDCLNTRDWDNLANYVSTEVAYNGEIVGLDAYRQAREKEAREIPDLYYKIDILVCDDNTVASRLEFDISPTGEFLGLPVNGHRVSFCENVFYQYKGGKIVRVWSVLDKPRSRLSFSPSKPDRPTTLFLDGPLGITSQSSHREFLGGRRPALHNQRFRPCEILESMLSVCVFPHGHGPSTHCWAPVQR</sequence>
<evidence type="ECO:0000313" key="1">
    <source>
        <dbReference type="EMBL" id="MBY4632669.1"/>
    </source>
</evidence>
<name>A0ABS7M789_9HYPH</name>
<evidence type="ECO:0000313" key="2">
    <source>
        <dbReference type="Proteomes" id="UP000733858"/>
    </source>
</evidence>
<dbReference type="Proteomes" id="UP000733858">
    <property type="component" value="Unassembled WGS sequence"/>
</dbReference>
<dbReference type="EMBL" id="JAILYJ010000019">
    <property type="protein sequence ID" value="MBY4632669.1"/>
    <property type="molecule type" value="Genomic_DNA"/>
</dbReference>
<reference evidence="1 2" key="1">
    <citation type="submission" date="2021-08" db="EMBL/GenBank/DDBJ databases">
        <title>Rhizobium croatiense sp. nov. and Rhizobium redzepovicii sp. nov., two new species isolated from nodules of Phaseolus vulgaris in Croatia.</title>
        <authorList>
            <person name="Rajnovic I."/>
            <person name="Ramirez-Bahena M.H."/>
            <person name="Kajic S."/>
            <person name="Igual M.J."/>
            <person name="Peix A."/>
            <person name="Velazquez E."/>
            <person name="Sikora S."/>
        </authorList>
    </citation>
    <scope>NUCLEOTIDE SEQUENCE [LARGE SCALE GENOMIC DNA]</scope>
    <source>
        <strain evidence="1 2">13T</strain>
    </source>
</reference>